<feature type="compositionally biased region" description="Low complexity" evidence="1">
    <location>
        <begin position="55"/>
        <end position="65"/>
    </location>
</feature>
<reference evidence="2 3" key="1">
    <citation type="journal article" date="2014" name="Int. J. Syst. Evol. Microbiol.">
        <title>Complete genome sequence of Corynebacterium casei LMG S-19264T (=DSM 44701T), isolated from a smear-ripened cheese.</title>
        <authorList>
            <consortium name="US DOE Joint Genome Institute (JGI-PGF)"/>
            <person name="Walter F."/>
            <person name="Albersmeier A."/>
            <person name="Kalinowski J."/>
            <person name="Ruckert C."/>
        </authorList>
    </citation>
    <scope>NUCLEOTIDE SEQUENCE [LARGE SCALE GENOMIC DNA]</scope>
    <source>
        <strain evidence="2 3">JCM 4434</strain>
    </source>
</reference>
<dbReference type="Proteomes" id="UP000610124">
    <property type="component" value="Unassembled WGS sequence"/>
</dbReference>
<sequence length="90" mass="9574">MPVPDTDSPADLLELQRRWYTAEAGPVADPSEEERPASAAVSAELYSHAHHRQGPADPAGAAGCPQTGGAVFRHNIATESNHAFFLLSPR</sequence>
<dbReference type="AlphaFoldDB" id="A0A8H9LN46"/>
<evidence type="ECO:0000256" key="1">
    <source>
        <dbReference type="SAM" id="MobiDB-lite"/>
    </source>
</evidence>
<evidence type="ECO:0000313" key="2">
    <source>
        <dbReference type="EMBL" id="GGU55934.1"/>
    </source>
</evidence>
<protein>
    <submittedName>
        <fullName evidence="2">Uncharacterized protein</fullName>
    </submittedName>
</protein>
<evidence type="ECO:0000313" key="3">
    <source>
        <dbReference type="Proteomes" id="UP000610124"/>
    </source>
</evidence>
<accession>A0A8H9LN46</accession>
<comment type="caution">
    <text evidence="2">The sequence shown here is derived from an EMBL/GenBank/DDBJ whole genome shotgun (WGS) entry which is preliminary data.</text>
</comment>
<feature type="region of interest" description="Disordered" evidence="1">
    <location>
        <begin position="24"/>
        <end position="68"/>
    </location>
</feature>
<proteinExistence type="predicted"/>
<name>A0A8H9LN46_KITAU</name>
<gene>
    <name evidence="2" type="ORF">GCM10010502_02780</name>
</gene>
<organism evidence="2 3">
    <name type="scientific">Kitasatospora aureofaciens</name>
    <name type="common">Streptomyces aureofaciens</name>
    <dbReference type="NCBI Taxonomy" id="1894"/>
    <lineage>
        <taxon>Bacteria</taxon>
        <taxon>Bacillati</taxon>
        <taxon>Actinomycetota</taxon>
        <taxon>Actinomycetes</taxon>
        <taxon>Kitasatosporales</taxon>
        <taxon>Streptomycetaceae</taxon>
        <taxon>Kitasatospora</taxon>
    </lineage>
</organism>
<dbReference type="EMBL" id="BMUB01000001">
    <property type="protein sequence ID" value="GGU55934.1"/>
    <property type="molecule type" value="Genomic_DNA"/>
</dbReference>